<dbReference type="Proteomes" id="UP000019486">
    <property type="component" value="Unassembled WGS sequence"/>
</dbReference>
<protein>
    <recommendedName>
        <fullName evidence="4">Autotransporter domain-containing protein</fullName>
    </recommendedName>
</protein>
<organism evidence="2 3">
    <name type="scientific">Skermanella stibiiresistens SB22</name>
    <dbReference type="NCBI Taxonomy" id="1385369"/>
    <lineage>
        <taxon>Bacteria</taxon>
        <taxon>Pseudomonadati</taxon>
        <taxon>Pseudomonadota</taxon>
        <taxon>Alphaproteobacteria</taxon>
        <taxon>Rhodospirillales</taxon>
        <taxon>Azospirillaceae</taxon>
        <taxon>Skermanella</taxon>
    </lineage>
</organism>
<accession>W9H6T4</accession>
<evidence type="ECO:0008006" key="4">
    <source>
        <dbReference type="Google" id="ProtNLM"/>
    </source>
</evidence>
<dbReference type="EMBL" id="AVFL01000012">
    <property type="protein sequence ID" value="EWY39483.1"/>
    <property type="molecule type" value="Genomic_DNA"/>
</dbReference>
<dbReference type="RefSeq" id="WP_037454471.1">
    <property type="nucleotide sequence ID" value="NZ_AVFL01000012.1"/>
</dbReference>
<sequence>MNSFNTWAASRWAAFAIVMTVLLPLSGAQARDTFVATLSANGDSRTYGYKSIEDAIDSVSGTSLRGLLPSYTDTSPATAAFDLRGLRATITYPGAGTALVLRIPAAGINRTFTGATRDEAQDALSDYFKGQGAQDVTKILQAAVRETGIDPVAGNPDSLMSLMGAADFTRGTDALGHSGGQGSPNQFGFSVDGGLGKAPGDFDQGRISGTLSYRMNFEDTDAAVLFDLPVNWVRTGDSDSLSGSLGVGIRLPVTDWWSLTPGIRAGVAGSIDLGAAAIVYAGSLTSDIRWDWNGWKFGLGNMAGVYRATGVSVGDYDVDYDLTNVLLRNGLSVSRDLTDGPSPIQATASIVDSHYLGDDLFVEHFDEVSLSLSKRGDGGRFQFDRIELGVTYGFGDDYKRVMGNLKLRF</sequence>
<name>W9H6T4_9PROT</name>
<reference evidence="2 3" key="1">
    <citation type="submission" date="2013-08" db="EMBL/GenBank/DDBJ databases">
        <title>The genome sequence of Skermanella stibiiresistens.</title>
        <authorList>
            <person name="Zhu W."/>
            <person name="Wang G."/>
        </authorList>
    </citation>
    <scope>NUCLEOTIDE SEQUENCE [LARGE SCALE GENOMIC DNA]</scope>
    <source>
        <strain evidence="2 3">SB22</strain>
    </source>
</reference>
<evidence type="ECO:0000313" key="3">
    <source>
        <dbReference type="Proteomes" id="UP000019486"/>
    </source>
</evidence>
<dbReference type="AlphaFoldDB" id="W9H6T4"/>
<comment type="caution">
    <text evidence="2">The sequence shown here is derived from an EMBL/GenBank/DDBJ whole genome shotgun (WGS) entry which is preliminary data.</text>
</comment>
<gene>
    <name evidence="2" type="ORF">N825_06555</name>
</gene>
<dbReference type="OrthoDB" id="7462457at2"/>
<proteinExistence type="predicted"/>
<keyword evidence="1" id="KW-0732">Signal</keyword>
<evidence type="ECO:0000256" key="1">
    <source>
        <dbReference type="SAM" id="SignalP"/>
    </source>
</evidence>
<keyword evidence="3" id="KW-1185">Reference proteome</keyword>
<feature type="chain" id="PRO_5004920868" description="Autotransporter domain-containing protein" evidence="1">
    <location>
        <begin position="31"/>
        <end position="409"/>
    </location>
</feature>
<evidence type="ECO:0000313" key="2">
    <source>
        <dbReference type="EMBL" id="EWY39483.1"/>
    </source>
</evidence>
<feature type="signal peptide" evidence="1">
    <location>
        <begin position="1"/>
        <end position="30"/>
    </location>
</feature>